<comment type="function">
    <text evidence="9 10">Zinc phosphodiesterase, which displays some tRNA 3'-processing endonuclease activity. Probably involved in tRNA maturation, by removing a 3'-trailer from precursor tRNA.</text>
</comment>
<comment type="similarity">
    <text evidence="10">Belongs to the RNase Z family.</text>
</comment>
<feature type="binding site" evidence="10">
    <location>
        <position position="65"/>
    </location>
    <ligand>
        <name>Zn(2+)</name>
        <dbReference type="ChEBI" id="CHEBI:29105"/>
        <label>1</label>
        <note>catalytic</note>
    </ligand>
</feature>
<dbReference type="EC" id="3.1.26.11" evidence="2 10"/>
<dbReference type="GO" id="GO:0008270">
    <property type="term" value="F:zinc ion binding"/>
    <property type="evidence" value="ECO:0007669"/>
    <property type="project" value="UniProtKB-UniRule"/>
</dbReference>
<dbReference type="FunFam" id="3.60.15.10:FF:000002">
    <property type="entry name" value="Ribonuclease Z"/>
    <property type="match status" value="1"/>
</dbReference>
<comment type="cofactor">
    <cofactor evidence="10">
        <name>Zn(2+)</name>
        <dbReference type="ChEBI" id="CHEBI:29105"/>
    </cofactor>
    <text evidence="10">Binds 2 Zn(2+) ions.</text>
</comment>
<dbReference type="Pfam" id="PF23023">
    <property type="entry name" value="Anti-Pycsar_Apyc1"/>
    <property type="match status" value="1"/>
</dbReference>
<dbReference type="EMBL" id="BJJW01000002">
    <property type="protein sequence ID" value="GDZ83259.1"/>
    <property type="molecule type" value="Genomic_DNA"/>
</dbReference>
<evidence type="ECO:0000256" key="4">
    <source>
        <dbReference type="ARBA" id="ARBA00022722"/>
    </source>
</evidence>
<name>A0A5A5TYR0_LEUCI</name>
<feature type="binding site" evidence="10">
    <location>
        <position position="213"/>
    </location>
    <ligand>
        <name>Zn(2+)</name>
        <dbReference type="ChEBI" id="CHEBI:29105"/>
        <label>2</label>
        <note>catalytic</note>
    </ligand>
</feature>
<evidence type="ECO:0000256" key="6">
    <source>
        <dbReference type="ARBA" id="ARBA00022759"/>
    </source>
</evidence>
<feature type="binding site" evidence="10">
    <location>
        <position position="67"/>
    </location>
    <ligand>
        <name>Zn(2+)</name>
        <dbReference type="ChEBI" id="CHEBI:29105"/>
        <label>2</label>
        <note>catalytic</note>
    </ligand>
</feature>
<evidence type="ECO:0000256" key="1">
    <source>
        <dbReference type="ARBA" id="ARBA00011738"/>
    </source>
</evidence>
<evidence type="ECO:0000259" key="11">
    <source>
        <dbReference type="SMART" id="SM00849"/>
    </source>
</evidence>
<dbReference type="InterPro" id="IPR013471">
    <property type="entry name" value="RNase_Z/BN"/>
</dbReference>
<dbReference type="HAMAP" id="MF_01818">
    <property type="entry name" value="RNase_Z_BN"/>
    <property type="match status" value="1"/>
</dbReference>
<feature type="binding site" evidence="10">
    <location>
        <position position="142"/>
    </location>
    <ligand>
        <name>Zn(2+)</name>
        <dbReference type="ChEBI" id="CHEBI:29105"/>
        <label>1</label>
        <note>catalytic</note>
    </ligand>
</feature>
<comment type="caution">
    <text evidence="12">The sequence shown here is derived from an EMBL/GenBank/DDBJ whole genome shotgun (WGS) entry which is preliminary data.</text>
</comment>
<feature type="binding site" evidence="10">
    <location>
        <position position="68"/>
    </location>
    <ligand>
        <name>Zn(2+)</name>
        <dbReference type="ChEBI" id="CHEBI:29105"/>
        <label>2</label>
        <note>catalytic</note>
    </ligand>
</feature>
<feature type="binding site" evidence="10">
    <location>
        <position position="63"/>
    </location>
    <ligand>
        <name>Zn(2+)</name>
        <dbReference type="ChEBI" id="CHEBI:29105"/>
        <label>1</label>
        <note>catalytic</note>
    </ligand>
</feature>
<dbReference type="GO" id="GO:0042781">
    <property type="term" value="F:3'-tRNA processing endoribonuclease activity"/>
    <property type="evidence" value="ECO:0007669"/>
    <property type="project" value="UniProtKB-UniRule"/>
</dbReference>
<reference evidence="12 13" key="1">
    <citation type="submission" date="2019-04" db="EMBL/GenBank/DDBJ databases">
        <title>A pseudo-fructophilic Leuconostoc citreum strain F192-5 isolated from peel of satsuma mandarin: the first report for isolation and characterization of strain-dependent fructophilic-like characteristics.</title>
        <authorList>
            <person name="Maeno S."/>
            <person name="Tanizawa Y."/>
            <person name="Kajikawa A."/>
            <person name="Kanesaki Y."/>
            <person name="Kubota E."/>
            <person name="Arita M."/>
            <person name="Leon D."/>
            <person name="Endo A."/>
        </authorList>
    </citation>
    <scope>NUCLEOTIDE SEQUENCE [LARGE SCALE GENOMIC DNA]</scope>
    <source>
        <strain evidence="12 13">F192-5</strain>
    </source>
</reference>
<dbReference type="SMART" id="SM00849">
    <property type="entry name" value="Lactamase_B"/>
    <property type="match status" value="1"/>
</dbReference>
<dbReference type="NCBIfam" id="TIGR02651">
    <property type="entry name" value="RNase_Z"/>
    <property type="match status" value="1"/>
</dbReference>
<sequence length="322" mass="35818">MQLEFLGTGSGQPSKFRNVTSIALRLLDERNAVWLFDVGEATQHQILKTTLRPRKVEKIFISHLHGDHIFGLPGFLSSRSFQGADKNEPLTIYGPKGVKEFVQTALRVSETRLSYPLVFVELTAGVVFDDKTFLVIAAKMKHRIESWGFRVEEKDHPGELLVNKLRAENIPSGPIFGQLKAGKRVSLPDGRILDGHDYVGPAQRGRVVTFILDTRPNDNIELLARHADVLVHESTYGAGEDEAKMARAHAHSTSINAANNARRAQANQLILTHLSARYIGPLLKNLVSDVRHVFPNTIVARDLDVIDVPLKKEVSVSDPHKV</sequence>
<protein>
    <recommendedName>
        <fullName evidence="2 10">Ribonuclease Z</fullName>
        <shortName evidence="10">RNase Z</shortName>
        <ecNumber evidence="2 10">3.1.26.11</ecNumber>
    </recommendedName>
    <alternativeName>
        <fullName evidence="10">tRNA 3 endonuclease</fullName>
    </alternativeName>
    <alternativeName>
        <fullName evidence="10">tRNase Z</fullName>
    </alternativeName>
</protein>
<evidence type="ECO:0000256" key="8">
    <source>
        <dbReference type="ARBA" id="ARBA00022833"/>
    </source>
</evidence>
<accession>A0A5A5TYR0</accession>
<keyword evidence="8 10" id="KW-0862">Zinc</keyword>
<feature type="domain" description="Metallo-beta-lactamase" evidence="11">
    <location>
        <begin position="18"/>
        <end position="196"/>
    </location>
</feature>
<evidence type="ECO:0000256" key="2">
    <source>
        <dbReference type="ARBA" id="ARBA00012477"/>
    </source>
</evidence>
<dbReference type="InterPro" id="IPR036866">
    <property type="entry name" value="RibonucZ/Hydroxyglut_hydro"/>
</dbReference>
<dbReference type="Gene3D" id="3.60.15.10">
    <property type="entry name" value="Ribonuclease Z/Hydroxyacylglutathione hydrolase-like"/>
    <property type="match status" value="1"/>
</dbReference>
<dbReference type="PANTHER" id="PTHR46018">
    <property type="entry name" value="ZINC PHOSPHODIESTERASE ELAC PROTEIN 1"/>
    <property type="match status" value="1"/>
</dbReference>
<dbReference type="PANTHER" id="PTHR46018:SF2">
    <property type="entry name" value="ZINC PHOSPHODIESTERASE ELAC PROTEIN 1"/>
    <property type="match status" value="1"/>
</dbReference>
<dbReference type="GO" id="GO:0042802">
    <property type="term" value="F:identical protein binding"/>
    <property type="evidence" value="ECO:0007669"/>
    <property type="project" value="UniProtKB-ARBA"/>
</dbReference>
<dbReference type="SUPFAM" id="SSF56281">
    <property type="entry name" value="Metallo-hydrolase/oxidoreductase"/>
    <property type="match status" value="1"/>
</dbReference>
<evidence type="ECO:0000256" key="5">
    <source>
        <dbReference type="ARBA" id="ARBA00022723"/>
    </source>
</evidence>
<organism evidence="12 13">
    <name type="scientific">Leuconostoc citreum</name>
    <dbReference type="NCBI Taxonomy" id="33964"/>
    <lineage>
        <taxon>Bacteria</taxon>
        <taxon>Bacillati</taxon>
        <taxon>Bacillota</taxon>
        <taxon>Bacilli</taxon>
        <taxon>Lactobacillales</taxon>
        <taxon>Lactobacillaceae</taxon>
        <taxon>Leuconostoc</taxon>
    </lineage>
</organism>
<dbReference type="Proteomes" id="UP000323274">
    <property type="component" value="Unassembled WGS sequence"/>
</dbReference>
<keyword evidence="7 10" id="KW-0378">Hydrolase</keyword>
<comment type="catalytic activity">
    <reaction evidence="10">
        <text>Endonucleolytic cleavage of RNA, removing extra 3' nucleotides from tRNA precursor, generating 3' termini of tRNAs. A 3'-hydroxy group is left at the tRNA terminus and a 5'-phosphoryl group is left at the trailer molecule.</text>
        <dbReference type="EC" id="3.1.26.11"/>
    </reaction>
</comment>
<evidence type="ECO:0000256" key="10">
    <source>
        <dbReference type="HAMAP-Rule" id="MF_01818"/>
    </source>
</evidence>
<dbReference type="AlphaFoldDB" id="A0A5A5TYR0"/>
<evidence type="ECO:0000256" key="7">
    <source>
        <dbReference type="ARBA" id="ARBA00022801"/>
    </source>
</evidence>
<dbReference type="NCBIfam" id="NF000801">
    <property type="entry name" value="PRK00055.1-3"/>
    <property type="match status" value="1"/>
</dbReference>
<keyword evidence="5 10" id="KW-0479">Metal-binding</keyword>
<evidence type="ECO:0000313" key="13">
    <source>
        <dbReference type="Proteomes" id="UP000323274"/>
    </source>
</evidence>
<evidence type="ECO:0000256" key="3">
    <source>
        <dbReference type="ARBA" id="ARBA00022694"/>
    </source>
</evidence>
<feature type="binding site" evidence="10">
    <location>
        <position position="213"/>
    </location>
    <ligand>
        <name>Zn(2+)</name>
        <dbReference type="ChEBI" id="CHEBI:29105"/>
        <label>1</label>
        <note>catalytic</note>
    </ligand>
</feature>
<feature type="active site" description="Proton acceptor" evidence="10">
    <location>
        <position position="67"/>
    </location>
</feature>
<evidence type="ECO:0000256" key="9">
    <source>
        <dbReference type="ARBA" id="ARBA00057812"/>
    </source>
</evidence>
<comment type="subunit">
    <text evidence="1 10">Homodimer.</text>
</comment>
<dbReference type="CDD" id="cd07717">
    <property type="entry name" value="RNaseZ_ZiPD-like_MBL-fold"/>
    <property type="match status" value="1"/>
</dbReference>
<keyword evidence="6 10" id="KW-0255">Endonuclease</keyword>
<feature type="binding site" evidence="10">
    <location>
        <position position="273"/>
    </location>
    <ligand>
        <name>Zn(2+)</name>
        <dbReference type="ChEBI" id="CHEBI:29105"/>
        <label>2</label>
        <note>catalytic</note>
    </ligand>
</feature>
<proteinExistence type="inferred from homology"/>
<keyword evidence="4 10" id="KW-0540">Nuclease</keyword>
<evidence type="ECO:0000313" key="12">
    <source>
        <dbReference type="EMBL" id="GDZ83259.1"/>
    </source>
</evidence>
<keyword evidence="3 10" id="KW-0819">tRNA processing</keyword>
<dbReference type="InterPro" id="IPR001279">
    <property type="entry name" value="Metallo-B-lactamas"/>
</dbReference>
<gene>
    <name evidence="10 12" type="primary">rnz</name>
    <name evidence="12" type="ORF">LCIT_05010</name>
</gene>
<dbReference type="RefSeq" id="WP_149333853.1">
    <property type="nucleotide sequence ID" value="NZ_BJJW01000002.1"/>
</dbReference>